<accession>A0ABT9P9R7</accession>
<sequence length="102" mass="9819">MTYTKPAPATDGQTPYNAARDQHMQDGIFAAAQVADEALAAAGAAQSTASGAASALTGKANTSDVNTAFGALPGTYGPGGTAGNISATDAAGTALIFSLIGL</sequence>
<dbReference type="Proteomes" id="UP001235712">
    <property type="component" value="Unassembled WGS sequence"/>
</dbReference>
<feature type="region of interest" description="Disordered" evidence="1">
    <location>
        <begin position="1"/>
        <end position="21"/>
    </location>
</feature>
<evidence type="ECO:0000313" key="2">
    <source>
        <dbReference type="EMBL" id="MDP9829435.1"/>
    </source>
</evidence>
<name>A0ABT9P9R7_9ACTN</name>
<proteinExistence type="predicted"/>
<reference evidence="2 3" key="1">
    <citation type="submission" date="2023-07" db="EMBL/GenBank/DDBJ databases">
        <title>Sequencing the genomes of 1000 actinobacteria strains.</title>
        <authorList>
            <person name="Klenk H.-P."/>
        </authorList>
    </citation>
    <scope>NUCLEOTIDE SEQUENCE [LARGE SCALE GENOMIC DNA]</scope>
    <source>
        <strain evidence="2 3">DSM 44388</strain>
    </source>
</reference>
<evidence type="ECO:0000313" key="3">
    <source>
        <dbReference type="Proteomes" id="UP001235712"/>
    </source>
</evidence>
<dbReference type="RefSeq" id="WP_307247616.1">
    <property type="nucleotide sequence ID" value="NZ_JAUSQZ010000001.1"/>
</dbReference>
<keyword evidence="3" id="KW-1185">Reference proteome</keyword>
<gene>
    <name evidence="2" type="ORF">J2S57_005184</name>
</gene>
<dbReference type="EMBL" id="JAUSQZ010000001">
    <property type="protein sequence ID" value="MDP9829435.1"/>
    <property type="molecule type" value="Genomic_DNA"/>
</dbReference>
<comment type="caution">
    <text evidence="2">The sequence shown here is derived from an EMBL/GenBank/DDBJ whole genome shotgun (WGS) entry which is preliminary data.</text>
</comment>
<evidence type="ECO:0000256" key="1">
    <source>
        <dbReference type="SAM" id="MobiDB-lite"/>
    </source>
</evidence>
<organism evidence="2 3">
    <name type="scientific">Kineosporia succinea</name>
    <dbReference type="NCBI Taxonomy" id="84632"/>
    <lineage>
        <taxon>Bacteria</taxon>
        <taxon>Bacillati</taxon>
        <taxon>Actinomycetota</taxon>
        <taxon>Actinomycetes</taxon>
        <taxon>Kineosporiales</taxon>
        <taxon>Kineosporiaceae</taxon>
        <taxon>Kineosporia</taxon>
    </lineage>
</organism>
<protein>
    <submittedName>
        <fullName evidence="2">Uncharacterized protein</fullName>
    </submittedName>
</protein>